<dbReference type="PATRIC" id="fig|1117379.3.peg.2873"/>
<keyword evidence="9" id="KW-1185">Reference proteome</keyword>
<name>K6DFD5_9BACI</name>
<dbReference type="Proteomes" id="UP000006316">
    <property type="component" value="Unassembled WGS sequence"/>
</dbReference>
<dbReference type="Gene3D" id="1.20.1250.20">
    <property type="entry name" value="MFS general substrate transporter like domains"/>
    <property type="match status" value="1"/>
</dbReference>
<gene>
    <name evidence="8" type="ORF">BABA_13912</name>
</gene>
<reference evidence="8 9" key="1">
    <citation type="journal article" date="2012" name="Front. Microbiol.">
        <title>Redundancy and modularity in membrane-associated dissimilatory nitrate reduction in Bacillus.</title>
        <authorList>
            <person name="Heylen K."/>
            <person name="Keltjens J."/>
        </authorList>
    </citation>
    <scope>NUCLEOTIDE SEQUENCE [LARGE SCALE GENOMIC DNA]</scope>
    <source>
        <strain evidence="9">LMG 21833T</strain>
    </source>
</reference>
<organism evidence="8 9">
    <name type="scientific">Neobacillus bataviensis LMG 21833</name>
    <dbReference type="NCBI Taxonomy" id="1117379"/>
    <lineage>
        <taxon>Bacteria</taxon>
        <taxon>Bacillati</taxon>
        <taxon>Bacillota</taxon>
        <taxon>Bacilli</taxon>
        <taxon>Bacillales</taxon>
        <taxon>Bacillaceae</taxon>
        <taxon>Neobacillus</taxon>
    </lineage>
</organism>
<evidence type="ECO:0000256" key="2">
    <source>
        <dbReference type="ARBA" id="ARBA00022448"/>
    </source>
</evidence>
<keyword evidence="5 7" id="KW-1133">Transmembrane helix</keyword>
<protein>
    <submittedName>
        <fullName evidence="8">Uncharacterized protein</fullName>
    </submittedName>
</protein>
<evidence type="ECO:0000256" key="5">
    <source>
        <dbReference type="ARBA" id="ARBA00022989"/>
    </source>
</evidence>
<dbReference type="InterPro" id="IPR036259">
    <property type="entry name" value="MFS_trans_sf"/>
</dbReference>
<dbReference type="GO" id="GO:0005886">
    <property type="term" value="C:plasma membrane"/>
    <property type="evidence" value="ECO:0007669"/>
    <property type="project" value="UniProtKB-SubCell"/>
</dbReference>
<proteinExistence type="predicted"/>
<dbReference type="SUPFAM" id="SSF103473">
    <property type="entry name" value="MFS general substrate transporter"/>
    <property type="match status" value="1"/>
</dbReference>
<dbReference type="EMBL" id="AJLS01000097">
    <property type="protein sequence ID" value="EKN66989.1"/>
    <property type="molecule type" value="Genomic_DNA"/>
</dbReference>
<keyword evidence="2" id="KW-0813">Transport</keyword>
<keyword evidence="3" id="KW-1003">Cell membrane</keyword>
<dbReference type="PANTHER" id="PTHR42718:SF46">
    <property type="entry name" value="BLR6921 PROTEIN"/>
    <property type="match status" value="1"/>
</dbReference>
<dbReference type="eggNOG" id="COG0477">
    <property type="taxonomic scope" value="Bacteria"/>
</dbReference>
<evidence type="ECO:0000313" key="9">
    <source>
        <dbReference type="Proteomes" id="UP000006316"/>
    </source>
</evidence>
<feature type="transmembrane region" description="Helical" evidence="7">
    <location>
        <begin position="12"/>
        <end position="38"/>
    </location>
</feature>
<evidence type="ECO:0000256" key="7">
    <source>
        <dbReference type="SAM" id="Phobius"/>
    </source>
</evidence>
<feature type="transmembrane region" description="Helical" evidence="7">
    <location>
        <begin position="59"/>
        <end position="77"/>
    </location>
</feature>
<evidence type="ECO:0000256" key="6">
    <source>
        <dbReference type="ARBA" id="ARBA00023136"/>
    </source>
</evidence>
<keyword evidence="4 7" id="KW-0812">Transmembrane</keyword>
<dbReference type="RefSeq" id="WP_007085781.1">
    <property type="nucleotide sequence ID" value="NZ_AJLS01000097.1"/>
</dbReference>
<dbReference type="OrthoDB" id="2456338at2"/>
<comment type="caution">
    <text evidence="8">The sequence shown here is derived from an EMBL/GenBank/DDBJ whole genome shotgun (WGS) entry which is preliminary data.</text>
</comment>
<evidence type="ECO:0000313" key="8">
    <source>
        <dbReference type="EMBL" id="EKN66989.1"/>
    </source>
</evidence>
<evidence type="ECO:0000256" key="1">
    <source>
        <dbReference type="ARBA" id="ARBA00004651"/>
    </source>
</evidence>
<evidence type="ECO:0000256" key="3">
    <source>
        <dbReference type="ARBA" id="ARBA00022475"/>
    </source>
</evidence>
<sequence>MILTQLTIYGTIWAMILGTIVIGLGQAFVFTTMFIAASSGVEMKQQGIASAIINTGQQIGPAVGLAVIMAIVSAAFTTSGSLEDMGDNLLSKAVCMALIIEAVIALNLKINTVSNAKLTEREKVILSSTADQYFEFDFNVDDKYKDVAVWVEKYESGNLTGVIDRISTGIKNKGTIILSTSKTNEETNQALFTISISSNGGTSTGWSPVTVTKDDIGIDWGINPLDNIPIMDKMVLAGICYSRSNEGTSTLSTDFYSDVDSHMNELKNYDVVYLLRSEFK</sequence>
<dbReference type="STRING" id="1117379.BABA_13912"/>
<keyword evidence="6 7" id="KW-0472">Membrane</keyword>
<comment type="subcellular location">
    <subcellularLocation>
        <location evidence="1">Cell membrane</location>
        <topology evidence="1">Multi-pass membrane protein</topology>
    </subcellularLocation>
</comment>
<dbReference type="AlphaFoldDB" id="K6DFD5"/>
<dbReference type="PANTHER" id="PTHR42718">
    <property type="entry name" value="MAJOR FACILITATOR SUPERFAMILY MULTIDRUG TRANSPORTER MFSC"/>
    <property type="match status" value="1"/>
</dbReference>
<accession>K6DFD5</accession>
<evidence type="ECO:0000256" key="4">
    <source>
        <dbReference type="ARBA" id="ARBA00022692"/>
    </source>
</evidence>